<dbReference type="GeneID" id="63784448"/>
<feature type="compositionally biased region" description="Polar residues" evidence="5">
    <location>
        <begin position="530"/>
        <end position="548"/>
    </location>
</feature>
<reference evidence="6 7" key="1">
    <citation type="submission" date="2016-07" db="EMBL/GenBank/DDBJ databases">
        <title>Pervasive Adenine N6-methylation of Active Genes in Fungi.</title>
        <authorList>
            <consortium name="DOE Joint Genome Institute"/>
            <person name="Mondo S.J."/>
            <person name="Dannebaum R.O."/>
            <person name="Kuo R.C."/>
            <person name="Labutti K."/>
            <person name="Haridas S."/>
            <person name="Kuo A."/>
            <person name="Salamov A."/>
            <person name="Ahrendt S.R."/>
            <person name="Lipzen A."/>
            <person name="Sullivan W."/>
            <person name="Andreopoulos W.B."/>
            <person name="Clum A."/>
            <person name="Lindquist E."/>
            <person name="Daum C."/>
            <person name="Ramamoorthy G.K."/>
            <person name="Gryganskyi A."/>
            <person name="Culley D."/>
            <person name="Magnuson J.K."/>
            <person name="James T.Y."/>
            <person name="O'Malley M.A."/>
            <person name="Stajich J.E."/>
            <person name="Spatafora J.W."/>
            <person name="Visel A."/>
            <person name="Grigoriev I.V."/>
        </authorList>
    </citation>
    <scope>NUCLEOTIDE SEQUENCE [LARGE SCALE GENOMIC DNA]</scope>
    <source>
        <strain evidence="6 7">12-1054</strain>
    </source>
</reference>
<name>A0A1Y2FD60_PROLT</name>
<evidence type="ECO:0000256" key="5">
    <source>
        <dbReference type="SAM" id="MobiDB-lite"/>
    </source>
</evidence>
<dbReference type="EMBL" id="MCFI01000012">
    <property type="protein sequence ID" value="ORY80785.1"/>
    <property type="molecule type" value="Genomic_DNA"/>
</dbReference>
<dbReference type="OMA" id="NTPYMPL"/>
<dbReference type="RefSeq" id="XP_040724430.1">
    <property type="nucleotide sequence ID" value="XM_040867849.1"/>
</dbReference>
<organism evidence="6 7">
    <name type="scientific">Protomyces lactucae-debilis</name>
    <dbReference type="NCBI Taxonomy" id="2754530"/>
    <lineage>
        <taxon>Eukaryota</taxon>
        <taxon>Fungi</taxon>
        <taxon>Dikarya</taxon>
        <taxon>Ascomycota</taxon>
        <taxon>Taphrinomycotina</taxon>
        <taxon>Taphrinomycetes</taxon>
        <taxon>Taphrinales</taxon>
        <taxon>Protomycetaceae</taxon>
        <taxon>Protomyces</taxon>
    </lineage>
</organism>
<evidence type="ECO:0000256" key="2">
    <source>
        <dbReference type="ARBA" id="ARBA00022490"/>
    </source>
</evidence>
<comment type="subcellular location">
    <subcellularLocation>
        <location evidence="1">Cytoplasm</location>
    </subcellularLocation>
</comment>
<dbReference type="InterPro" id="IPR003591">
    <property type="entry name" value="Leu-rich_rpt_typical-subtyp"/>
</dbReference>
<evidence type="ECO:0000256" key="4">
    <source>
        <dbReference type="ARBA" id="ARBA00022737"/>
    </source>
</evidence>
<evidence type="ECO:0000313" key="7">
    <source>
        <dbReference type="Proteomes" id="UP000193685"/>
    </source>
</evidence>
<feature type="compositionally biased region" description="Polar residues" evidence="5">
    <location>
        <begin position="251"/>
        <end position="263"/>
    </location>
</feature>
<dbReference type="OrthoDB" id="676979at2759"/>
<dbReference type="PANTHER" id="PTHR15454">
    <property type="entry name" value="NISCHARIN RELATED"/>
    <property type="match status" value="1"/>
</dbReference>
<dbReference type="Gene3D" id="3.80.10.10">
    <property type="entry name" value="Ribonuclease Inhibitor"/>
    <property type="match status" value="2"/>
</dbReference>
<dbReference type="Proteomes" id="UP000193685">
    <property type="component" value="Unassembled WGS sequence"/>
</dbReference>
<proteinExistence type="predicted"/>
<dbReference type="AlphaFoldDB" id="A0A1Y2FD60"/>
<feature type="region of interest" description="Disordered" evidence="5">
    <location>
        <begin position="233"/>
        <end position="289"/>
    </location>
</feature>
<dbReference type="SMART" id="SM00369">
    <property type="entry name" value="LRR_TYP"/>
    <property type="match status" value="4"/>
</dbReference>
<feature type="region of interest" description="Disordered" evidence="5">
    <location>
        <begin position="481"/>
        <end position="558"/>
    </location>
</feature>
<dbReference type="GO" id="GO:0005737">
    <property type="term" value="C:cytoplasm"/>
    <property type="evidence" value="ECO:0007669"/>
    <property type="project" value="UniProtKB-SubCell"/>
</dbReference>
<dbReference type="SUPFAM" id="SSF52075">
    <property type="entry name" value="Outer arm dynein light chain 1"/>
    <property type="match status" value="1"/>
</dbReference>
<keyword evidence="2" id="KW-0963">Cytoplasm</keyword>
<feature type="compositionally biased region" description="Polar residues" evidence="5">
    <location>
        <begin position="272"/>
        <end position="283"/>
    </location>
</feature>
<gene>
    <name evidence="6" type="ORF">BCR37DRAFT_348496</name>
</gene>
<dbReference type="PROSITE" id="PS51450">
    <property type="entry name" value="LRR"/>
    <property type="match status" value="1"/>
</dbReference>
<dbReference type="InterPro" id="IPR001611">
    <property type="entry name" value="Leu-rich_rpt"/>
</dbReference>
<evidence type="ECO:0000256" key="3">
    <source>
        <dbReference type="ARBA" id="ARBA00022614"/>
    </source>
</evidence>
<dbReference type="Pfam" id="PF13855">
    <property type="entry name" value="LRR_8"/>
    <property type="match status" value="1"/>
</dbReference>
<dbReference type="InterPro" id="IPR032675">
    <property type="entry name" value="LRR_dom_sf"/>
</dbReference>
<keyword evidence="4" id="KW-0677">Repeat</keyword>
<dbReference type="PANTHER" id="PTHR15454:SF69">
    <property type="entry name" value="SERINE_THREONINE-PROTEIN KINASE 11-INTERACTING PROTEIN"/>
    <property type="match status" value="1"/>
</dbReference>
<evidence type="ECO:0000313" key="6">
    <source>
        <dbReference type="EMBL" id="ORY80785.1"/>
    </source>
</evidence>
<accession>A0A1Y2FD60</accession>
<comment type="caution">
    <text evidence="6">The sequence shown here is derived from an EMBL/GenBank/DDBJ whole genome shotgun (WGS) entry which is preliminary data.</text>
</comment>
<keyword evidence="3" id="KW-0433">Leucine-rich repeat</keyword>
<sequence length="593" mass="65140">MDGEAYVRALNAWIAREGKRLAERNPVQPASLTLHHLYYLLSRFDDVLEVQTGPLNVRLQDIGEEHHAHASDTYVSFSKRNSDAASIKSVSSIRSVMSTAVSTVWTGLGLWGGTARSEQQVTEDLKLLYSAFCKIPSIRLAPDAKLKPISGFEEYPFDTCVPLLAFKNLQGLEVFDYPITALTGWDELSEQLRSLVIKRSGLVDVAKLTRGIIQDEHERKRRKAERATRHWQTLNNTIDGGGSPRPGLESRSGSANGHFSQSMLKFERPRSASPTLTQAQTRPGSARGRHASMEVPFVLSSTKWRFLRFLSLSDNGLTYLTEEALAPLHALSFLDLSKNKFTSVPKALATCTHLRSLDLSHNLIDNLRTLLVEPIPGIATLNLRANKLVDLCGIERLPSIERLDLRDNAIKDVAECARLAQAPGLCDLYVAGNPFAARPEARLTIFNLLRQNPIAPEGGDVCLDGKRPGLLEKRSLVARAAENMPGTPARSETRQGAAAATLQVKKKTHKSRRIDLHGEDGGAASDASGQSPLTSPSNTTKLTASRTASYGAEGSDAYRRKIEQLKQEVGPGWLRVMNDAQTSERKTVAVDQD</sequence>
<keyword evidence="7" id="KW-1185">Reference proteome</keyword>
<dbReference type="STRING" id="56484.A0A1Y2FD60"/>
<evidence type="ECO:0000256" key="1">
    <source>
        <dbReference type="ARBA" id="ARBA00004496"/>
    </source>
</evidence>
<protein>
    <submittedName>
        <fullName evidence="6">Uncharacterized protein</fullName>
    </submittedName>
</protein>